<accession>X1NTK3</accession>
<dbReference type="AlphaFoldDB" id="X1NTK3"/>
<organism evidence="1">
    <name type="scientific">marine sediment metagenome</name>
    <dbReference type="NCBI Taxonomy" id="412755"/>
    <lineage>
        <taxon>unclassified sequences</taxon>
        <taxon>metagenomes</taxon>
        <taxon>ecological metagenomes</taxon>
    </lineage>
</organism>
<sequence length="201" mass="22176">SLDFDPKDIVIECQASFEGLDTPLVGLGVVTKIEREATSGETDEVTARGYRSPVVHLHPQKMAFKRARAEALKQRFHIPAPILEELPYTTVVEAEYTVKEASKGGGKIVEQAAHKKPEEGKAGTTILSPTKEAKSPKIGAPAAKPKRDPQTIKTFDQLWQALEEDFNMMKGQAFAELNVTCQEELTELPADCYIRIASVRQ</sequence>
<evidence type="ECO:0000313" key="1">
    <source>
        <dbReference type="EMBL" id="GAI30120.1"/>
    </source>
</evidence>
<comment type="caution">
    <text evidence="1">The sequence shown here is derived from an EMBL/GenBank/DDBJ whole genome shotgun (WGS) entry which is preliminary data.</text>
</comment>
<reference evidence="1" key="1">
    <citation type="journal article" date="2014" name="Front. Microbiol.">
        <title>High frequency of phylogenetically diverse reductive dehalogenase-homologous genes in deep subseafloor sedimentary metagenomes.</title>
        <authorList>
            <person name="Kawai M."/>
            <person name="Futagami T."/>
            <person name="Toyoda A."/>
            <person name="Takaki Y."/>
            <person name="Nishi S."/>
            <person name="Hori S."/>
            <person name="Arai W."/>
            <person name="Tsubouchi T."/>
            <person name="Morono Y."/>
            <person name="Uchiyama I."/>
            <person name="Ito T."/>
            <person name="Fujiyama A."/>
            <person name="Inagaki F."/>
            <person name="Takami H."/>
        </authorList>
    </citation>
    <scope>NUCLEOTIDE SEQUENCE</scope>
    <source>
        <strain evidence="1">Expedition CK06-06</strain>
    </source>
</reference>
<proteinExistence type="predicted"/>
<name>X1NTK3_9ZZZZ</name>
<gene>
    <name evidence="1" type="ORF">S06H3_36354</name>
</gene>
<dbReference type="EMBL" id="BARV01022011">
    <property type="protein sequence ID" value="GAI30120.1"/>
    <property type="molecule type" value="Genomic_DNA"/>
</dbReference>
<feature type="non-terminal residue" evidence="1">
    <location>
        <position position="1"/>
    </location>
</feature>
<protein>
    <submittedName>
        <fullName evidence="1">Uncharacterized protein</fullName>
    </submittedName>
</protein>